<dbReference type="STRING" id="1051891.A0A0C3QLF6"/>
<dbReference type="Pfam" id="PF00069">
    <property type="entry name" value="Pkinase"/>
    <property type="match status" value="1"/>
</dbReference>
<dbReference type="SUPFAM" id="SSF56112">
    <property type="entry name" value="Protein kinase-like (PK-like)"/>
    <property type="match status" value="1"/>
</dbReference>
<dbReference type="InterPro" id="IPR008271">
    <property type="entry name" value="Ser/Thr_kinase_AS"/>
</dbReference>
<dbReference type="InterPro" id="IPR051681">
    <property type="entry name" value="Ser/Thr_Kinases-Pseudokinases"/>
</dbReference>
<dbReference type="GO" id="GO:0004674">
    <property type="term" value="F:protein serine/threonine kinase activity"/>
    <property type="evidence" value="ECO:0007669"/>
    <property type="project" value="TreeGrafter"/>
</dbReference>
<reference evidence="2 3" key="1">
    <citation type="submission" date="2014-04" db="EMBL/GenBank/DDBJ databases">
        <authorList>
            <consortium name="DOE Joint Genome Institute"/>
            <person name="Kuo A."/>
            <person name="Girlanda M."/>
            <person name="Perotto S."/>
            <person name="Kohler A."/>
            <person name="Nagy L.G."/>
            <person name="Floudas D."/>
            <person name="Copeland A."/>
            <person name="Barry K.W."/>
            <person name="Cichocki N."/>
            <person name="Veneault-Fourrey C."/>
            <person name="LaButti K."/>
            <person name="Lindquist E.A."/>
            <person name="Lipzen A."/>
            <person name="Lundell T."/>
            <person name="Morin E."/>
            <person name="Murat C."/>
            <person name="Sun H."/>
            <person name="Tunlid A."/>
            <person name="Henrissat B."/>
            <person name="Grigoriev I.V."/>
            <person name="Hibbett D.S."/>
            <person name="Martin F."/>
            <person name="Nordberg H.P."/>
            <person name="Cantor M.N."/>
            <person name="Hua S.X."/>
        </authorList>
    </citation>
    <scope>NUCLEOTIDE SEQUENCE [LARGE SCALE GENOMIC DNA]</scope>
    <source>
        <strain evidence="2 3">MUT 4182</strain>
    </source>
</reference>
<protein>
    <recommendedName>
        <fullName evidence="1">Protein kinase domain-containing protein</fullName>
    </recommendedName>
</protein>
<dbReference type="EMBL" id="KN822995">
    <property type="protein sequence ID" value="KIO28411.1"/>
    <property type="molecule type" value="Genomic_DNA"/>
</dbReference>
<dbReference type="PROSITE" id="PS50011">
    <property type="entry name" value="PROTEIN_KINASE_DOM"/>
    <property type="match status" value="1"/>
</dbReference>
<proteinExistence type="predicted"/>
<evidence type="ECO:0000313" key="2">
    <source>
        <dbReference type="EMBL" id="KIO28411.1"/>
    </source>
</evidence>
<dbReference type="GO" id="GO:0005524">
    <property type="term" value="F:ATP binding"/>
    <property type="evidence" value="ECO:0007669"/>
    <property type="project" value="InterPro"/>
</dbReference>
<feature type="domain" description="Protein kinase" evidence="1">
    <location>
        <begin position="44"/>
        <end position="325"/>
    </location>
</feature>
<dbReference type="PANTHER" id="PTHR44329">
    <property type="entry name" value="SERINE/THREONINE-PROTEIN KINASE TNNI3K-RELATED"/>
    <property type="match status" value="1"/>
</dbReference>
<gene>
    <name evidence="2" type="ORF">M407DRAFT_22458</name>
</gene>
<dbReference type="AlphaFoldDB" id="A0A0C3QLF6"/>
<dbReference type="Gene3D" id="1.10.510.10">
    <property type="entry name" value="Transferase(Phosphotransferase) domain 1"/>
    <property type="match status" value="1"/>
</dbReference>
<accession>A0A0C3QLF6</accession>
<sequence length="343" mass="37538">MSYSSNNGLLVVPNLHPQRPAVDRADSLDDVSKLAPELSREHLTVEPSAFATGAFSDVFGGRWAPPEHPDGVDVAVKVLRISGQSTDPGPASENKRYGKHLGREIFVWQRVMHPRITPLIGYIREYKDGVVPCIITERRQGNLLEYLAKNPQADRLKLICQAVEGLIHLHTFKPNPIIHLDIKPSNILVTDEGDAELCDFGYAKVLGGASTGFTTSPNPGGTYPYMSPEVFNGEEWQDLTPGADIFAMGSTILYMLSGKRAWDSIKAKGPLMMKVLNGIPPARNEYPMDGSQEAIDSLWELLVPCWSQDAAKRPSAEELRAIEAIGGVRPLTQESVAPKDTTG</sequence>
<organism evidence="2 3">
    <name type="scientific">Tulasnella calospora MUT 4182</name>
    <dbReference type="NCBI Taxonomy" id="1051891"/>
    <lineage>
        <taxon>Eukaryota</taxon>
        <taxon>Fungi</taxon>
        <taxon>Dikarya</taxon>
        <taxon>Basidiomycota</taxon>
        <taxon>Agaricomycotina</taxon>
        <taxon>Agaricomycetes</taxon>
        <taxon>Cantharellales</taxon>
        <taxon>Tulasnellaceae</taxon>
        <taxon>Tulasnella</taxon>
    </lineage>
</organism>
<evidence type="ECO:0000313" key="3">
    <source>
        <dbReference type="Proteomes" id="UP000054248"/>
    </source>
</evidence>
<dbReference type="OrthoDB" id="4062651at2759"/>
<dbReference type="HOGENOM" id="CLU_000288_7_18_1"/>
<dbReference type="InterPro" id="IPR000719">
    <property type="entry name" value="Prot_kinase_dom"/>
</dbReference>
<dbReference type="PROSITE" id="PS00108">
    <property type="entry name" value="PROTEIN_KINASE_ST"/>
    <property type="match status" value="1"/>
</dbReference>
<reference evidence="3" key="2">
    <citation type="submission" date="2015-01" db="EMBL/GenBank/DDBJ databases">
        <title>Evolutionary Origins and Diversification of the Mycorrhizal Mutualists.</title>
        <authorList>
            <consortium name="DOE Joint Genome Institute"/>
            <consortium name="Mycorrhizal Genomics Consortium"/>
            <person name="Kohler A."/>
            <person name="Kuo A."/>
            <person name="Nagy L.G."/>
            <person name="Floudas D."/>
            <person name="Copeland A."/>
            <person name="Barry K.W."/>
            <person name="Cichocki N."/>
            <person name="Veneault-Fourrey C."/>
            <person name="LaButti K."/>
            <person name="Lindquist E.A."/>
            <person name="Lipzen A."/>
            <person name="Lundell T."/>
            <person name="Morin E."/>
            <person name="Murat C."/>
            <person name="Riley R."/>
            <person name="Ohm R."/>
            <person name="Sun H."/>
            <person name="Tunlid A."/>
            <person name="Henrissat B."/>
            <person name="Grigoriev I.V."/>
            <person name="Hibbett D.S."/>
            <person name="Martin F."/>
        </authorList>
    </citation>
    <scope>NUCLEOTIDE SEQUENCE [LARGE SCALE GENOMIC DNA]</scope>
    <source>
        <strain evidence="3">MUT 4182</strain>
    </source>
</reference>
<name>A0A0C3QLF6_9AGAM</name>
<dbReference type="InterPro" id="IPR011009">
    <property type="entry name" value="Kinase-like_dom_sf"/>
</dbReference>
<keyword evidence="3" id="KW-1185">Reference proteome</keyword>
<dbReference type="SMART" id="SM00220">
    <property type="entry name" value="S_TKc"/>
    <property type="match status" value="1"/>
</dbReference>
<dbReference type="Proteomes" id="UP000054248">
    <property type="component" value="Unassembled WGS sequence"/>
</dbReference>
<evidence type="ECO:0000259" key="1">
    <source>
        <dbReference type="PROSITE" id="PS50011"/>
    </source>
</evidence>
<dbReference type="PANTHER" id="PTHR44329:SF140">
    <property type="entry name" value="INACTIVE PROTEIN TYROSINE KINASE PTKL"/>
    <property type="match status" value="1"/>
</dbReference>